<accession>G8DKC0</accession>
<comment type="function">
    <text evidence="2">Core subunit of the mitochondrial membrane respiratory chain NADH dehydrogenase (Complex I) which catalyzes electron transfer from NADH through the respiratory chain, using ubiquinone as an electron acceptor. Essential for the catalytic activity and assembly of complex I.</text>
</comment>
<evidence type="ECO:0000256" key="1">
    <source>
        <dbReference type="ARBA" id="ARBA00005698"/>
    </source>
</evidence>
<dbReference type="EMBL" id="HQ667981">
    <property type="protein sequence ID" value="ADU04591.1"/>
    <property type="molecule type" value="Genomic_DNA"/>
</dbReference>
<feature type="transmembrane region" description="Helical" evidence="2">
    <location>
        <begin position="214"/>
        <end position="236"/>
    </location>
</feature>
<evidence type="ECO:0000313" key="3">
    <source>
        <dbReference type="EMBL" id="ADU04591.1"/>
    </source>
</evidence>
<keyword evidence="2" id="KW-0812">Transmembrane</keyword>
<keyword evidence="2" id="KW-0520">NAD</keyword>
<protein>
    <recommendedName>
        <fullName evidence="2">NADH-ubiquinone oxidoreductase chain 6</fullName>
        <ecNumber evidence="2">7.1.1.2</ecNumber>
    </recommendedName>
</protein>
<sequence>MLFYLFSSLALVSAIIVIRTKNPVYSVLFLILVFANVTALLILEGLDFLAMVFIVVYVGAIAVLFLFVVMMLNINLAEMSENMVRYLPVGGLILILSLFQILLIVESELIPPFFKILKCPQCLDPLLISWFSNLQESLNAPTVFQGLSGANTALCSIKENLTLLSNIAPWHFVEPSLRHSEGAFPIASGINWVMSQQDISNIQAIGLVLFSTHWFHLMLGGLILLVAMIGTILLTMDKNKMKN</sequence>
<keyword evidence="2" id="KW-1133">Transmembrane helix</keyword>
<dbReference type="Pfam" id="PF00499">
    <property type="entry name" value="Oxidored_q3"/>
    <property type="match status" value="1"/>
</dbReference>
<geneLocation type="mitochondrion" evidence="3"/>
<proteinExistence type="inferred from homology"/>
<dbReference type="Gene3D" id="1.20.120.1200">
    <property type="entry name" value="NADH-ubiquinone/plastoquinone oxidoreductase chain 6, subunit NuoJ"/>
    <property type="match status" value="1"/>
</dbReference>
<keyword evidence="2" id="KW-1278">Translocase</keyword>
<comment type="similarity">
    <text evidence="1 2">Belongs to the complex I subunit 6 family.</text>
</comment>
<feature type="transmembrane region" description="Helical" evidence="2">
    <location>
        <begin position="24"/>
        <end position="43"/>
    </location>
</feature>
<keyword evidence="2" id="KW-0813">Transport</keyword>
<keyword evidence="2" id="KW-0679">Respiratory chain</keyword>
<feature type="transmembrane region" description="Helical" evidence="2">
    <location>
        <begin position="50"/>
        <end position="74"/>
    </location>
</feature>
<dbReference type="InterPro" id="IPR042106">
    <property type="entry name" value="Nuo/plastoQ_OxRdtase_6_NuoJ"/>
</dbReference>
<keyword evidence="2" id="KW-0830">Ubiquinone</keyword>
<dbReference type="GO" id="GO:0031966">
    <property type="term" value="C:mitochondrial membrane"/>
    <property type="evidence" value="ECO:0007669"/>
    <property type="project" value="UniProtKB-SubCell"/>
</dbReference>
<dbReference type="AlphaFoldDB" id="G8DKC0"/>
<reference evidence="3" key="1">
    <citation type="journal article" date="2012" name="Protist">
        <title>Similar relative mutation rates in the three genetic compartments of mesostigma and chlamydomonas.</title>
        <authorList>
            <person name="Hua J."/>
            <person name="Smith D.R."/>
            <person name="Borza T."/>
            <person name="Lee R.W."/>
        </authorList>
    </citation>
    <scope>NUCLEOTIDE SEQUENCE</scope>
    <source>
        <strain evidence="3">SAG 50-1</strain>
    </source>
</reference>
<organism evidence="3">
    <name type="scientific">Mesostigma viride</name>
    <name type="common">Green alga</name>
    <dbReference type="NCBI Taxonomy" id="41882"/>
    <lineage>
        <taxon>Eukaryota</taxon>
        <taxon>Viridiplantae</taxon>
        <taxon>Streptophyta</taxon>
        <taxon>Mesostigmatophyceae</taxon>
        <taxon>Mesostigmatales</taxon>
        <taxon>Mesostigmataceae</taxon>
        <taxon>Mesostigma</taxon>
    </lineage>
</organism>
<keyword evidence="2 3" id="KW-0496">Mitochondrion</keyword>
<name>G8DKC0_MESVI</name>
<keyword evidence="2" id="KW-0249">Electron transport</keyword>
<dbReference type="PANTHER" id="PTHR33269:SF17">
    <property type="entry name" value="NADH-UBIQUINONE OXIDOREDUCTASE CHAIN 6"/>
    <property type="match status" value="1"/>
</dbReference>
<feature type="transmembrane region" description="Helical" evidence="2">
    <location>
        <begin position="86"/>
        <end position="105"/>
    </location>
</feature>
<dbReference type="EC" id="7.1.1.2" evidence="2"/>
<gene>
    <name evidence="3" type="primary">nad6</name>
</gene>
<keyword evidence="2" id="KW-0472">Membrane</keyword>
<evidence type="ECO:0000256" key="2">
    <source>
        <dbReference type="RuleBase" id="RU004430"/>
    </source>
</evidence>
<dbReference type="InterPro" id="IPR001457">
    <property type="entry name" value="NADH_UbQ/plastoQ_OxRdtase_su6"/>
</dbReference>
<dbReference type="GO" id="GO:0008137">
    <property type="term" value="F:NADH dehydrogenase (ubiquinone) activity"/>
    <property type="evidence" value="ECO:0007669"/>
    <property type="project" value="UniProtKB-UniRule"/>
</dbReference>
<dbReference type="PANTHER" id="PTHR33269">
    <property type="entry name" value="NADH-UBIQUINONE OXIDOREDUCTASE CHAIN 6"/>
    <property type="match status" value="1"/>
</dbReference>
<comment type="subcellular location">
    <subcellularLocation>
        <location evidence="2">Mitochondrion membrane</location>
        <topology evidence="2">Multi-pass membrane protein</topology>
    </subcellularLocation>
</comment>
<comment type="catalytic activity">
    <reaction evidence="2">
        <text>a ubiquinone + NADH + 5 H(+)(in) = a ubiquinol + NAD(+) + 4 H(+)(out)</text>
        <dbReference type="Rhea" id="RHEA:29091"/>
        <dbReference type="Rhea" id="RHEA-COMP:9565"/>
        <dbReference type="Rhea" id="RHEA-COMP:9566"/>
        <dbReference type="ChEBI" id="CHEBI:15378"/>
        <dbReference type="ChEBI" id="CHEBI:16389"/>
        <dbReference type="ChEBI" id="CHEBI:17976"/>
        <dbReference type="ChEBI" id="CHEBI:57540"/>
        <dbReference type="ChEBI" id="CHEBI:57945"/>
        <dbReference type="EC" id="7.1.1.2"/>
    </reaction>
</comment>